<dbReference type="EMBL" id="LHUR01000032">
    <property type="protein sequence ID" value="KOA18853.1"/>
    <property type="molecule type" value="Genomic_DNA"/>
</dbReference>
<keyword evidence="1" id="KW-0472">Membrane</keyword>
<comment type="caution">
    <text evidence="2">The sequence shown here is derived from an EMBL/GenBank/DDBJ whole genome shotgun (WGS) entry which is preliminary data.</text>
</comment>
<proteinExistence type="predicted"/>
<protein>
    <submittedName>
        <fullName evidence="2">Uncharacterized protein</fullName>
    </submittedName>
</protein>
<keyword evidence="1" id="KW-0812">Transmembrane</keyword>
<feature type="transmembrane region" description="Helical" evidence="1">
    <location>
        <begin position="6"/>
        <end position="25"/>
    </location>
</feature>
<gene>
    <name evidence="2" type="ORF">CLHOM_27920</name>
</gene>
<name>A0A0L6Z7T2_9CLOT</name>
<keyword evidence="3" id="KW-1185">Reference proteome</keyword>
<accession>A0A0L6Z7T2</accession>
<dbReference type="Proteomes" id="UP000037043">
    <property type="component" value="Unassembled WGS sequence"/>
</dbReference>
<dbReference type="STRING" id="36844.SAMN04488501_12240"/>
<reference evidence="3" key="1">
    <citation type="submission" date="2015-08" db="EMBL/GenBank/DDBJ databases">
        <title>Genome sequence of the strict anaerobe Clostridium homopropionicum LuHBu1 (DSM 5847T).</title>
        <authorList>
            <person name="Poehlein A."/>
            <person name="Beck M."/>
            <person name="Schiel-Bengelsdorf B."/>
            <person name="Bengelsdorf F.R."/>
            <person name="Daniel R."/>
            <person name="Duerre P."/>
        </authorList>
    </citation>
    <scope>NUCLEOTIDE SEQUENCE [LARGE SCALE GENOMIC DNA]</scope>
    <source>
        <strain evidence="3">DSM 5847</strain>
    </source>
</reference>
<evidence type="ECO:0000313" key="3">
    <source>
        <dbReference type="Proteomes" id="UP000037043"/>
    </source>
</evidence>
<dbReference type="PATRIC" id="fig|1121318.3.peg.2805"/>
<sequence>MFEIMSVIWYLILVSIGFYIVYLLSSTRRNMTNNMEANFFSKDDYFTRLYSVHIYRTTATYRDIVWNWFC</sequence>
<organism evidence="2 3">
    <name type="scientific">Clostridium homopropionicum DSM 5847</name>
    <dbReference type="NCBI Taxonomy" id="1121318"/>
    <lineage>
        <taxon>Bacteria</taxon>
        <taxon>Bacillati</taxon>
        <taxon>Bacillota</taxon>
        <taxon>Clostridia</taxon>
        <taxon>Eubacteriales</taxon>
        <taxon>Clostridiaceae</taxon>
        <taxon>Clostridium</taxon>
    </lineage>
</organism>
<evidence type="ECO:0000313" key="2">
    <source>
        <dbReference type="EMBL" id="KOA18853.1"/>
    </source>
</evidence>
<evidence type="ECO:0000256" key="1">
    <source>
        <dbReference type="SAM" id="Phobius"/>
    </source>
</evidence>
<dbReference type="AlphaFoldDB" id="A0A0L6Z7T2"/>
<keyword evidence="1" id="KW-1133">Transmembrane helix</keyword>